<dbReference type="OrthoDB" id="410044at2759"/>
<dbReference type="GO" id="GO:0003723">
    <property type="term" value="F:RNA binding"/>
    <property type="evidence" value="ECO:0007669"/>
    <property type="project" value="UniProtKB-UniRule"/>
</dbReference>
<accession>A0A9P9FUJ9</accession>
<dbReference type="InterPro" id="IPR000504">
    <property type="entry name" value="RRM_dom"/>
</dbReference>
<keyword evidence="4" id="KW-1185">Reference proteome</keyword>
<evidence type="ECO:0000313" key="4">
    <source>
        <dbReference type="Proteomes" id="UP000738349"/>
    </source>
</evidence>
<dbReference type="SUPFAM" id="SSF54928">
    <property type="entry name" value="RNA-binding domain, RBD"/>
    <property type="match status" value="1"/>
</dbReference>
<dbReference type="InterPro" id="IPR035979">
    <property type="entry name" value="RBD_domain_sf"/>
</dbReference>
<dbReference type="AlphaFoldDB" id="A0A9P9FUJ9"/>
<dbReference type="Proteomes" id="UP000738349">
    <property type="component" value="Unassembled WGS sequence"/>
</dbReference>
<dbReference type="Pfam" id="PF00076">
    <property type="entry name" value="RRM_1"/>
    <property type="match status" value="1"/>
</dbReference>
<dbReference type="SMART" id="SM00360">
    <property type="entry name" value="RRM"/>
    <property type="match status" value="1"/>
</dbReference>
<evidence type="ECO:0000313" key="3">
    <source>
        <dbReference type="EMBL" id="KAH7176281.1"/>
    </source>
</evidence>
<evidence type="ECO:0000256" key="1">
    <source>
        <dbReference type="PROSITE-ProRule" id="PRU00176"/>
    </source>
</evidence>
<dbReference type="EMBL" id="JAGMUV010000001">
    <property type="protein sequence ID" value="KAH7176281.1"/>
    <property type="molecule type" value="Genomic_DNA"/>
</dbReference>
<gene>
    <name evidence="3" type="ORF">EDB81DRAFT_633320</name>
</gene>
<dbReference type="InterPro" id="IPR012677">
    <property type="entry name" value="Nucleotide-bd_a/b_plait_sf"/>
</dbReference>
<comment type="caution">
    <text evidence="3">The sequence shown here is derived from an EMBL/GenBank/DDBJ whole genome shotgun (WGS) entry which is preliminary data.</text>
</comment>
<name>A0A9P9FUJ9_9HYPO</name>
<feature type="non-terminal residue" evidence="3">
    <location>
        <position position="244"/>
    </location>
</feature>
<feature type="domain" description="RRM" evidence="2">
    <location>
        <begin position="11"/>
        <end position="89"/>
    </location>
</feature>
<dbReference type="PROSITE" id="PS50102">
    <property type="entry name" value="RRM"/>
    <property type="match status" value="1"/>
</dbReference>
<protein>
    <recommendedName>
        <fullName evidence="2">RRM domain-containing protein</fullName>
    </recommendedName>
</protein>
<dbReference type="Gene3D" id="3.30.70.330">
    <property type="match status" value="1"/>
</dbReference>
<evidence type="ECO:0000259" key="2">
    <source>
        <dbReference type="PROSITE" id="PS50102"/>
    </source>
</evidence>
<reference evidence="3" key="1">
    <citation type="journal article" date="2021" name="Nat. Commun.">
        <title>Genetic determinants of endophytism in the Arabidopsis root mycobiome.</title>
        <authorList>
            <person name="Mesny F."/>
            <person name="Miyauchi S."/>
            <person name="Thiergart T."/>
            <person name="Pickel B."/>
            <person name="Atanasova L."/>
            <person name="Karlsson M."/>
            <person name="Huettel B."/>
            <person name="Barry K.W."/>
            <person name="Haridas S."/>
            <person name="Chen C."/>
            <person name="Bauer D."/>
            <person name="Andreopoulos W."/>
            <person name="Pangilinan J."/>
            <person name="LaButti K."/>
            <person name="Riley R."/>
            <person name="Lipzen A."/>
            <person name="Clum A."/>
            <person name="Drula E."/>
            <person name="Henrissat B."/>
            <person name="Kohler A."/>
            <person name="Grigoriev I.V."/>
            <person name="Martin F.M."/>
            <person name="Hacquard S."/>
        </authorList>
    </citation>
    <scope>NUCLEOTIDE SEQUENCE</scope>
    <source>
        <strain evidence="3">MPI-CAGE-AT-0147</strain>
    </source>
</reference>
<keyword evidence="1" id="KW-0694">RNA-binding</keyword>
<sequence length="244" mass="27892">VDPQVIYPPKACIFVANLNTTHDDATLKDELHKMLSQFGDVYIKIKRDKRRMPFAFCQFTRISDARLAREHGNDRLMFGRKLRVEEVRANLTFAVYKKSGDRTLLHEAQVLLEPYGPISKVETLEEHIRISLGLPPAVVVVFEKFDSHRDILGATREHPIFTVIPHYPDNDGQMGFTSALVRDQFYKDARSIYMGNLPPCTNEALIHLLVAPSGAVVDIQLMHSLMHNGMIRVLFLLHITHHPF</sequence>
<proteinExistence type="predicted"/>
<organism evidence="3 4">
    <name type="scientific">Dactylonectria macrodidyma</name>
    <dbReference type="NCBI Taxonomy" id="307937"/>
    <lineage>
        <taxon>Eukaryota</taxon>
        <taxon>Fungi</taxon>
        <taxon>Dikarya</taxon>
        <taxon>Ascomycota</taxon>
        <taxon>Pezizomycotina</taxon>
        <taxon>Sordariomycetes</taxon>
        <taxon>Hypocreomycetidae</taxon>
        <taxon>Hypocreales</taxon>
        <taxon>Nectriaceae</taxon>
        <taxon>Dactylonectria</taxon>
    </lineage>
</organism>